<dbReference type="InterPro" id="IPR023214">
    <property type="entry name" value="HAD_sf"/>
</dbReference>
<protein>
    <submittedName>
        <fullName evidence="1">Uncharacterized protein</fullName>
    </submittedName>
</protein>
<dbReference type="EMBL" id="HBNR01002940">
    <property type="protein sequence ID" value="CAE4562451.1"/>
    <property type="molecule type" value="Transcribed_RNA"/>
</dbReference>
<evidence type="ECO:0000313" key="1">
    <source>
        <dbReference type="EMBL" id="CAE4562451.1"/>
    </source>
</evidence>
<organism evidence="1">
    <name type="scientific">Alexandrium monilatum</name>
    <dbReference type="NCBI Taxonomy" id="311494"/>
    <lineage>
        <taxon>Eukaryota</taxon>
        <taxon>Sar</taxon>
        <taxon>Alveolata</taxon>
        <taxon>Dinophyceae</taxon>
        <taxon>Gonyaulacales</taxon>
        <taxon>Pyrocystaceae</taxon>
        <taxon>Alexandrium</taxon>
    </lineage>
</organism>
<name>A0A7S4UWD9_9DINO</name>
<sequence>MLAPTRAMALAAAPDSCPRLQHTHKALSASPFLWAAAAHNGGVCSRGRGHGLAVATFGRRDVAGKALSFALGDDHGIHITTPADFADPSCSPPGDDVDKSVPRCPEGCAYLGSKNRQLAALADKFGVCASQMILLDDDAHNVREALRAGVMAQHTPMGLTKAVLSKVGKTIGLPASLFMPPCAL</sequence>
<dbReference type="Gene3D" id="3.40.50.1000">
    <property type="entry name" value="HAD superfamily/HAD-like"/>
    <property type="match status" value="1"/>
</dbReference>
<dbReference type="Pfam" id="PF12689">
    <property type="entry name" value="Acid_PPase"/>
    <property type="match status" value="1"/>
</dbReference>
<dbReference type="GO" id="GO:0016791">
    <property type="term" value="F:phosphatase activity"/>
    <property type="evidence" value="ECO:0007669"/>
    <property type="project" value="InterPro"/>
</dbReference>
<dbReference type="AlphaFoldDB" id="A0A7S4UWD9"/>
<gene>
    <name evidence="1" type="ORF">AMON00008_LOCUS2070</name>
</gene>
<dbReference type="InterPro" id="IPR010036">
    <property type="entry name" value="MDP_1_eu_arc"/>
</dbReference>
<reference evidence="1" key="1">
    <citation type="submission" date="2021-01" db="EMBL/GenBank/DDBJ databases">
        <authorList>
            <person name="Corre E."/>
            <person name="Pelletier E."/>
            <person name="Niang G."/>
            <person name="Scheremetjew M."/>
            <person name="Finn R."/>
            <person name="Kale V."/>
            <person name="Holt S."/>
            <person name="Cochrane G."/>
            <person name="Meng A."/>
            <person name="Brown T."/>
            <person name="Cohen L."/>
        </authorList>
    </citation>
    <scope>NUCLEOTIDE SEQUENCE</scope>
    <source>
        <strain evidence="1">CCMP3105</strain>
    </source>
</reference>
<accession>A0A7S4UWD9</accession>
<proteinExistence type="predicted"/>